<sequence length="75" mass="8653">MNRRANLRTVLEELSAEGITGAVTRASVLGVDDRELHAMLRGKYISNESAREIEWAMQRREGWMDEDHRRGLLDL</sequence>
<reference evidence="1 2" key="1">
    <citation type="submission" date="2015-03" db="EMBL/GenBank/DDBJ databases">
        <title>Draft genome sequence of Luteibacter yeojuensis strain SU11.</title>
        <authorList>
            <person name="Sulaiman J."/>
            <person name="Priya K."/>
            <person name="Chan K.-G."/>
        </authorList>
    </citation>
    <scope>NUCLEOTIDE SEQUENCE [LARGE SCALE GENOMIC DNA]</scope>
    <source>
        <strain evidence="1 2">SU11</strain>
    </source>
</reference>
<gene>
    <name evidence="1" type="ORF">VI08_20520</name>
</gene>
<keyword evidence="2" id="KW-1185">Reference proteome</keyword>
<accession>A0A0F3JYS5</accession>
<evidence type="ECO:0000313" key="2">
    <source>
        <dbReference type="Proteomes" id="UP000033651"/>
    </source>
</evidence>
<dbReference type="PATRIC" id="fig|345309.4.peg.425"/>
<dbReference type="Proteomes" id="UP000033651">
    <property type="component" value="Unassembled WGS sequence"/>
</dbReference>
<evidence type="ECO:0000313" key="1">
    <source>
        <dbReference type="EMBL" id="KJV24056.1"/>
    </source>
</evidence>
<protein>
    <submittedName>
        <fullName evidence="1">Uncharacterized protein</fullName>
    </submittedName>
</protein>
<dbReference type="AlphaFoldDB" id="A0A0F3JYS5"/>
<proteinExistence type="predicted"/>
<comment type="caution">
    <text evidence="1">The sequence shown here is derived from an EMBL/GenBank/DDBJ whole genome shotgun (WGS) entry which is preliminary data.</text>
</comment>
<name>A0A0F3JYS5_9GAMM</name>
<organism evidence="1 2">
    <name type="scientific">Luteibacter yeojuensis</name>
    <dbReference type="NCBI Taxonomy" id="345309"/>
    <lineage>
        <taxon>Bacteria</taxon>
        <taxon>Pseudomonadati</taxon>
        <taxon>Pseudomonadota</taxon>
        <taxon>Gammaproteobacteria</taxon>
        <taxon>Lysobacterales</taxon>
        <taxon>Rhodanobacteraceae</taxon>
        <taxon>Luteibacter</taxon>
    </lineage>
</organism>
<dbReference type="EMBL" id="JZRB01000127">
    <property type="protein sequence ID" value="KJV24056.1"/>
    <property type="molecule type" value="Genomic_DNA"/>
</dbReference>